<evidence type="ECO:0000313" key="3">
    <source>
        <dbReference type="Proteomes" id="UP000073492"/>
    </source>
</evidence>
<keyword evidence="3" id="KW-1185">Reference proteome</keyword>
<feature type="region of interest" description="Disordered" evidence="1">
    <location>
        <begin position="56"/>
        <end position="78"/>
    </location>
</feature>
<accession>A0A139IAZ7</accession>
<feature type="compositionally biased region" description="Low complexity" evidence="1">
    <location>
        <begin position="120"/>
        <end position="133"/>
    </location>
</feature>
<dbReference type="OrthoDB" id="3943134at2759"/>
<proteinExistence type="predicted"/>
<sequence length="260" mass="28703">MINLAGVLQRVRFDKPLAASPILFGQKASEEFYRKYSITIESQKFSANSYKLGQHARAGGENTSNMAPKKKSPLEKMREKTKIKNREARAMLPGSAFDLITDANAALNPRPAYTSDTEGTSSKPSAASAATPKKITKAKKATPTKKVVEKREKPRDIESWQPAGGEQKAIDGAEATSVLGIARISAWRLDSFRDELEDLLDIVEGNDLKDIFQYVIVMGGERIADVYVRFGSKLNAAIMRQSIDGKMIGGRRLRIYYAAE</sequence>
<feature type="region of interest" description="Disordered" evidence="1">
    <location>
        <begin position="110"/>
        <end position="166"/>
    </location>
</feature>
<organism evidence="2 3">
    <name type="scientific">Pseudocercospora musae</name>
    <dbReference type="NCBI Taxonomy" id="113226"/>
    <lineage>
        <taxon>Eukaryota</taxon>
        <taxon>Fungi</taxon>
        <taxon>Dikarya</taxon>
        <taxon>Ascomycota</taxon>
        <taxon>Pezizomycotina</taxon>
        <taxon>Dothideomycetes</taxon>
        <taxon>Dothideomycetidae</taxon>
        <taxon>Mycosphaerellales</taxon>
        <taxon>Mycosphaerellaceae</taxon>
        <taxon>Pseudocercospora</taxon>
    </lineage>
</organism>
<dbReference type="EMBL" id="LFZO01000173">
    <property type="protein sequence ID" value="KXT11921.1"/>
    <property type="molecule type" value="Genomic_DNA"/>
</dbReference>
<dbReference type="Proteomes" id="UP000073492">
    <property type="component" value="Unassembled WGS sequence"/>
</dbReference>
<gene>
    <name evidence="2" type="ORF">AC579_8585</name>
</gene>
<comment type="caution">
    <text evidence="2">The sequence shown here is derived from an EMBL/GenBank/DDBJ whole genome shotgun (WGS) entry which is preliminary data.</text>
</comment>
<dbReference type="AlphaFoldDB" id="A0A139IAZ7"/>
<reference evidence="2 3" key="1">
    <citation type="submission" date="2015-07" db="EMBL/GenBank/DDBJ databases">
        <title>Comparative genomics of the Sigatoka disease complex on banana suggests a link between parallel evolutionary changes in Pseudocercospora fijiensis and Pseudocercospora eumusae and increased virulence on the banana host.</title>
        <authorList>
            <person name="Chang T.-C."/>
            <person name="Salvucci A."/>
            <person name="Crous P.W."/>
            <person name="Stergiopoulos I."/>
        </authorList>
    </citation>
    <scope>NUCLEOTIDE SEQUENCE [LARGE SCALE GENOMIC DNA]</scope>
    <source>
        <strain evidence="2 3">CBS 116634</strain>
    </source>
</reference>
<feature type="compositionally biased region" description="Basic and acidic residues" evidence="1">
    <location>
        <begin position="146"/>
        <end position="158"/>
    </location>
</feature>
<name>A0A139IAZ7_9PEZI</name>
<evidence type="ECO:0000256" key="1">
    <source>
        <dbReference type="SAM" id="MobiDB-lite"/>
    </source>
</evidence>
<evidence type="ECO:0000313" key="2">
    <source>
        <dbReference type="EMBL" id="KXT11921.1"/>
    </source>
</evidence>
<protein>
    <submittedName>
        <fullName evidence="2">Uncharacterized protein</fullName>
    </submittedName>
</protein>
<feature type="compositionally biased region" description="Basic residues" evidence="1">
    <location>
        <begin position="134"/>
        <end position="143"/>
    </location>
</feature>